<evidence type="ECO:0000313" key="15">
    <source>
        <dbReference type="Proteomes" id="UP000009888"/>
    </source>
</evidence>
<dbReference type="GO" id="GO:0003677">
    <property type="term" value="F:DNA binding"/>
    <property type="evidence" value="ECO:0007669"/>
    <property type="project" value="UniProtKB-KW"/>
</dbReference>
<evidence type="ECO:0000256" key="12">
    <source>
        <dbReference type="ARBA" id="ARBA00032593"/>
    </source>
</evidence>
<dbReference type="FunFam" id="1.10.60.10:FF:000004">
    <property type="entry name" value="DtxR family transcriptional regulator"/>
    <property type="match status" value="1"/>
</dbReference>
<dbReference type="GO" id="GO:0046983">
    <property type="term" value="F:protein dimerization activity"/>
    <property type="evidence" value="ECO:0007669"/>
    <property type="project" value="InterPro"/>
</dbReference>
<dbReference type="InterPro" id="IPR001367">
    <property type="entry name" value="Fe_dep_repressor"/>
</dbReference>
<reference evidence="14 15" key="1">
    <citation type="submission" date="2012-09" db="EMBL/GenBank/DDBJ databases">
        <title>The Genome Sequence of Actinobaculum massiliae ACS-171-V-COL2.</title>
        <authorList>
            <consortium name="The Broad Institute Genome Sequencing Platform"/>
            <person name="Earl A."/>
            <person name="Ward D."/>
            <person name="Feldgarden M."/>
            <person name="Gevers D."/>
            <person name="Saerens B."/>
            <person name="Vaneechoutte M."/>
            <person name="Walker B."/>
            <person name="Young S.K."/>
            <person name="Zeng Q."/>
            <person name="Gargeya S."/>
            <person name="Fitzgerald M."/>
            <person name="Haas B."/>
            <person name="Abouelleil A."/>
            <person name="Alvarado L."/>
            <person name="Arachchi H.M."/>
            <person name="Berlin A."/>
            <person name="Chapman S.B."/>
            <person name="Goldberg J."/>
            <person name="Griggs A."/>
            <person name="Gujja S."/>
            <person name="Hansen M."/>
            <person name="Howarth C."/>
            <person name="Imamovic A."/>
            <person name="Larimer J."/>
            <person name="McCowen C."/>
            <person name="Montmayeur A."/>
            <person name="Murphy C."/>
            <person name="Neiman D."/>
            <person name="Pearson M."/>
            <person name="Priest M."/>
            <person name="Roberts A."/>
            <person name="Saif S."/>
            <person name="Shea T."/>
            <person name="Sisk P."/>
            <person name="Sykes S."/>
            <person name="Wortman J."/>
            <person name="Nusbaum C."/>
            <person name="Birren B."/>
        </authorList>
    </citation>
    <scope>NUCLEOTIDE SEQUENCE [LARGE SCALE GENOMIC DNA]</scope>
    <source>
        <strain evidence="15">ACS-171-V-Col2</strain>
    </source>
</reference>
<comment type="similarity">
    <text evidence="2">Belongs to the DtxR/MntR family.</text>
</comment>
<dbReference type="InterPro" id="IPR022687">
    <property type="entry name" value="HTH_DTXR"/>
</dbReference>
<dbReference type="InterPro" id="IPR036388">
    <property type="entry name" value="WH-like_DNA-bd_sf"/>
</dbReference>
<evidence type="ECO:0000259" key="13">
    <source>
        <dbReference type="PROSITE" id="PS50944"/>
    </source>
</evidence>
<keyword evidence="4" id="KW-0963">Cytoplasm</keyword>
<dbReference type="SUPFAM" id="SSF50037">
    <property type="entry name" value="C-terminal domain of transcriptional repressors"/>
    <property type="match status" value="1"/>
</dbReference>
<dbReference type="GO" id="GO:0005737">
    <property type="term" value="C:cytoplasm"/>
    <property type="evidence" value="ECO:0007669"/>
    <property type="project" value="UniProtKB-SubCell"/>
</dbReference>
<dbReference type="GO" id="GO:0003700">
    <property type="term" value="F:DNA-binding transcription factor activity"/>
    <property type="evidence" value="ECO:0007669"/>
    <property type="project" value="InterPro"/>
</dbReference>
<dbReference type="GO" id="GO:0046914">
    <property type="term" value="F:transition metal ion binding"/>
    <property type="evidence" value="ECO:0007669"/>
    <property type="project" value="InterPro"/>
</dbReference>
<dbReference type="SUPFAM" id="SSF46785">
    <property type="entry name" value="Winged helix' DNA-binding domain"/>
    <property type="match status" value="1"/>
</dbReference>
<evidence type="ECO:0000256" key="2">
    <source>
        <dbReference type="ARBA" id="ARBA00007871"/>
    </source>
</evidence>
<dbReference type="InterPro" id="IPR007167">
    <property type="entry name" value="Fe-transptr_FeoA-like"/>
</dbReference>
<evidence type="ECO:0000256" key="1">
    <source>
        <dbReference type="ARBA" id="ARBA00004496"/>
    </source>
</evidence>
<dbReference type="GO" id="GO:0045892">
    <property type="term" value="P:negative regulation of DNA-templated transcription"/>
    <property type="evidence" value="ECO:0007669"/>
    <property type="project" value="TreeGrafter"/>
</dbReference>
<keyword evidence="11" id="KW-0464">Manganese</keyword>
<keyword evidence="5" id="KW-0678">Repressor</keyword>
<evidence type="ECO:0000256" key="4">
    <source>
        <dbReference type="ARBA" id="ARBA00022490"/>
    </source>
</evidence>
<dbReference type="PROSITE" id="PS50944">
    <property type="entry name" value="HTH_DTXR"/>
    <property type="match status" value="1"/>
</dbReference>
<dbReference type="PANTHER" id="PTHR33238">
    <property type="entry name" value="IRON (METAL) DEPENDENT REPRESSOR, DTXR FAMILY"/>
    <property type="match status" value="1"/>
</dbReference>
<dbReference type="SMART" id="SM00899">
    <property type="entry name" value="FeoA"/>
    <property type="match status" value="1"/>
</dbReference>
<evidence type="ECO:0000256" key="6">
    <source>
        <dbReference type="ARBA" id="ARBA00023004"/>
    </source>
</evidence>
<dbReference type="PATRIC" id="fig|883066.3.peg.1547"/>
<feature type="domain" description="HTH dtxR-type" evidence="13">
    <location>
        <begin position="3"/>
        <end position="65"/>
    </location>
</feature>
<organism evidence="14 15">
    <name type="scientific">Actinobaculum massiliense ACS-171-V-Col2</name>
    <dbReference type="NCBI Taxonomy" id="883066"/>
    <lineage>
        <taxon>Bacteria</taxon>
        <taxon>Bacillati</taxon>
        <taxon>Actinomycetota</taxon>
        <taxon>Actinomycetes</taxon>
        <taxon>Actinomycetales</taxon>
        <taxon>Actinomycetaceae</taxon>
        <taxon>Actinobaculum</taxon>
    </lineage>
</organism>
<dbReference type="InterPro" id="IPR022689">
    <property type="entry name" value="Iron_dep_repressor"/>
</dbReference>
<dbReference type="Gene3D" id="1.10.10.10">
    <property type="entry name" value="Winged helix-like DNA-binding domain superfamily/Winged helix DNA-binding domain"/>
    <property type="match status" value="1"/>
</dbReference>
<dbReference type="InterPro" id="IPR008988">
    <property type="entry name" value="Transcriptional_repressor_C"/>
</dbReference>
<keyword evidence="9" id="KW-0010">Activator</keyword>
<dbReference type="Pfam" id="PF02742">
    <property type="entry name" value="Fe_dep_repr_C"/>
    <property type="match status" value="1"/>
</dbReference>
<protein>
    <recommendedName>
        <fullName evidence="12">Manganese transport regulator</fullName>
    </recommendedName>
</protein>
<dbReference type="AlphaFoldDB" id="K9EU88"/>
<evidence type="ECO:0000256" key="9">
    <source>
        <dbReference type="ARBA" id="ARBA00023159"/>
    </source>
</evidence>
<dbReference type="HOGENOM" id="CLU_069532_0_2_11"/>
<dbReference type="Gene3D" id="1.10.60.10">
    <property type="entry name" value="Iron dependent repressor, metal binding and dimerisation domain"/>
    <property type="match status" value="1"/>
</dbReference>
<dbReference type="InterPro" id="IPR050536">
    <property type="entry name" value="DtxR_MntR_Metal-Reg"/>
</dbReference>
<gene>
    <name evidence="14" type="ORF">HMPREF9233_01484</name>
</gene>
<evidence type="ECO:0000256" key="5">
    <source>
        <dbReference type="ARBA" id="ARBA00022491"/>
    </source>
</evidence>
<keyword evidence="8" id="KW-0238">DNA-binding</keyword>
<sequence>MELSTSNEDYLAAIWKLEEWNGKAPSTSELAKKLHLSASSVSEGVSRLANLGFVTHAPYGSVSLTESGRAHAERLVRGHRIIETALVDFLGYTWDEVHEEAEQLEHAVSERLIERLDGLLGHPDHDPHGDPIPREDGTSLGRTRAVQLTLDQVHSGSAARVERVSDENPDLLKYLATFGISVGSLLTDIKQIPGAGVLEVRTANGTLTISAAAAQSIIVRATTDGELK</sequence>
<comment type="subunit">
    <text evidence="3">Homodimer.</text>
</comment>
<proteinExistence type="inferred from homology"/>
<dbReference type="Gene3D" id="2.30.30.90">
    <property type="match status" value="1"/>
</dbReference>
<keyword evidence="7" id="KW-0805">Transcription regulation</keyword>
<name>K9EU88_9ACTO</name>
<dbReference type="eggNOG" id="COG1321">
    <property type="taxonomic scope" value="Bacteria"/>
</dbReference>
<dbReference type="PANTHER" id="PTHR33238:SF11">
    <property type="entry name" value="TRANSCRIPTIONAL REGULATOR MNTR"/>
    <property type="match status" value="1"/>
</dbReference>
<dbReference type="STRING" id="202789.GCA_001457435_00621"/>
<evidence type="ECO:0000256" key="10">
    <source>
        <dbReference type="ARBA" id="ARBA00023163"/>
    </source>
</evidence>
<comment type="caution">
    <text evidence="14">The sequence shown here is derived from an EMBL/GenBank/DDBJ whole genome shotgun (WGS) entry which is preliminary data.</text>
</comment>
<evidence type="ECO:0000256" key="11">
    <source>
        <dbReference type="ARBA" id="ARBA00023211"/>
    </source>
</evidence>
<dbReference type="InterPro" id="IPR036390">
    <property type="entry name" value="WH_DNA-bd_sf"/>
</dbReference>
<keyword evidence="10" id="KW-0804">Transcription</keyword>
<keyword evidence="15" id="KW-1185">Reference proteome</keyword>
<dbReference type="RefSeq" id="WP_007001689.1">
    <property type="nucleotide sequence ID" value="NZ_JH992956.1"/>
</dbReference>
<dbReference type="InterPro" id="IPR036421">
    <property type="entry name" value="Fe_dep_repressor_sf"/>
</dbReference>
<comment type="subcellular location">
    <subcellularLocation>
        <location evidence="1">Cytoplasm</location>
    </subcellularLocation>
</comment>
<evidence type="ECO:0000313" key="14">
    <source>
        <dbReference type="EMBL" id="EKU94537.1"/>
    </source>
</evidence>
<dbReference type="SUPFAM" id="SSF47979">
    <property type="entry name" value="Iron-dependent repressor protein, dimerization domain"/>
    <property type="match status" value="1"/>
</dbReference>
<dbReference type="SMART" id="SM00529">
    <property type="entry name" value="HTH_DTXR"/>
    <property type="match status" value="1"/>
</dbReference>
<dbReference type="Pfam" id="PF01325">
    <property type="entry name" value="Fe_dep_repress"/>
    <property type="match status" value="1"/>
</dbReference>
<keyword evidence="6" id="KW-0408">Iron</keyword>
<evidence type="ECO:0000256" key="3">
    <source>
        <dbReference type="ARBA" id="ARBA00011738"/>
    </source>
</evidence>
<dbReference type="Pfam" id="PF04023">
    <property type="entry name" value="FeoA"/>
    <property type="match status" value="1"/>
</dbReference>
<dbReference type="Proteomes" id="UP000009888">
    <property type="component" value="Unassembled WGS sequence"/>
</dbReference>
<evidence type="ECO:0000256" key="8">
    <source>
        <dbReference type="ARBA" id="ARBA00023125"/>
    </source>
</evidence>
<accession>K9EU88</accession>
<evidence type="ECO:0000256" key="7">
    <source>
        <dbReference type="ARBA" id="ARBA00023015"/>
    </source>
</evidence>
<dbReference type="EMBL" id="AGWL01000008">
    <property type="protein sequence ID" value="EKU94537.1"/>
    <property type="molecule type" value="Genomic_DNA"/>
</dbReference>
<dbReference type="InterPro" id="IPR038157">
    <property type="entry name" value="FeoA_core_dom"/>
</dbReference>